<gene>
    <name evidence="1" type="ORF">HPB47_009824</name>
</gene>
<accession>A0AC60P0Y6</accession>
<keyword evidence="2" id="KW-1185">Reference proteome</keyword>
<evidence type="ECO:0000313" key="2">
    <source>
        <dbReference type="Proteomes" id="UP000805193"/>
    </source>
</evidence>
<proteinExistence type="predicted"/>
<dbReference type="EMBL" id="JABSTQ010011298">
    <property type="protein sequence ID" value="KAG0413059.1"/>
    <property type="molecule type" value="Genomic_DNA"/>
</dbReference>
<comment type="caution">
    <text evidence="1">The sequence shown here is derived from an EMBL/GenBank/DDBJ whole genome shotgun (WGS) entry which is preliminary data.</text>
</comment>
<evidence type="ECO:0000313" key="1">
    <source>
        <dbReference type="EMBL" id="KAG0413059.1"/>
    </source>
</evidence>
<name>A0AC60P0Y6_IXOPE</name>
<reference evidence="1 2" key="1">
    <citation type="journal article" date="2020" name="Cell">
        <title>Large-Scale Comparative Analyses of Tick Genomes Elucidate Their Genetic Diversity and Vector Capacities.</title>
        <authorList>
            <consortium name="Tick Genome and Microbiome Consortium (TIGMIC)"/>
            <person name="Jia N."/>
            <person name="Wang J."/>
            <person name="Shi W."/>
            <person name="Du L."/>
            <person name="Sun Y."/>
            <person name="Zhan W."/>
            <person name="Jiang J.F."/>
            <person name="Wang Q."/>
            <person name="Zhang B."/>
            <person name="Ji P."/>
            <person name="Bell-Sakyi L."/>
            <person name="Cui X.M."/>
            <person name="Yuan T.T."/>
            <person name="Jiang B.G."/>
            <person name="Yang W.F."/>
            <person name="Lam T.T."/>
            <person name="Chang Q.C."/>
            <person name="Ding S.J."/>
            <person name="Wang X.J."/>
            <person name="Zhu J.G."/>
            <person name="Ruan X.D."/>
            <person name="Zhao L."/>
            <person name="Wei J.T."/>
            <person name="Ye R.Z."/>
            <person name="Que T.C."/>
            <person name="Du C.H."/>
            <person name="Zhou Y.H."/>
            <person name="Cheng J.X."/>
            <person name="Dai P.F."/>
            <person name="Guo W.B."/>
            <person name="Han X.H."/>
            <person name="Huang E.J."/>
            <person name="Li L.F."/>
            <person name="Wei W."/>
            <person name="Gao Y.C."/>
            <person name="Liu J.Z."/>
            <person name="Shao H.Z."/>
            <person name="Wang X."/>
            <person name="Wang C.C."/>
            <person name="Yang T.C."/>
            <person name="Huo Q.B."/>
            <person name="Li W."/>
            <person name="Chen H.Y."/>
            <person name="Chen S.E."/>
            <person name="Zhou L.G."/>
            <person name="Ni X.B."/>
            <person name="Tian J.H."/>
            <person name="Sheng Y."/>
            <person name="Liu T."/>
            <person name="Pan Y.S."/>
            <person name="Xia L.Y."/>
            <person name="Li J."/>
            <person name="Zhao F."/>
            <person name="Cao W.C."/>
        </authorList>
    </citation>
    <scope>NUCLEOTIDE SEQUENCE [LARGE SCALE GENOMIC DNA]</scope>
    <source>
        <strain evidence="1">Iper-2018</strain>
    </source>
</reference>
<sequence length="234" mass="26125">MRGSSLTSLLLASVHQLDGDTPLPGKFDLVRVDLEPTEQYRSMVLAGQRPETIVDVCSRALGFWSYQVAQQLGQQEASLERSRRKIAQLEAALTRQAHDCNFPDESPESAGVLRERWELFRRVADLGEQLMDRQRLQVQRAVDPGLQPAVPRPEVYRQHLDPRVPGELDLLFAQTQGDFGESPSGLARTSSEHVERKLALQNPGSWVQSPPLPVSIWMSIVPACGRVSLLRGAR</sequence>
<organism evidence="1 2">
    <name type="scientific">Ixodes persulcatus</name>
    <name type="common">Taiga tick</name>
    <dbReference type="NCBI Taxonomy" id="34615"/>
    <lineage>
        <taxon>Eukaryota</taxon>
        <taxon>Metazoa</taxon>
        <taxon>Ecdysozoa</taxon>
        <taxon>Arthropoda</taxon>
        <taxon>Chelicerata</taxon>
        <taxon>Arachnida</taxon>
        <taxon>Acari</taxon>
        <taxon>Parasitiformes</taxon>
        <taxon>Ixodida</taxon>
        <taxon>Ixodoidea</taxon>
        <taxon>Ixodidae</taxon>
        <taxon>Ixodinae</taxon>
        <taxon>Ixodes</taxon>
    </lineage>
</organism>
<protein>
    <submittedName>
        <fullName evidence="1">Uncharacterized protein</fullName>
    </submittedName>
</protein>
<dbReference type="Proteomes" id="UP000805193">
    <property type="component" value="Unassembled WGS sequence"/>
</dbReference>